<dbReference type="CDD" id="cd11061">
    <property type="entry name" value="CYP67-like"/>
    <property type="match status" value="1"/>
</dbReference>
<feature type="non-terminal residue" evidence="6">
    <location>
        <position position="497"/>
    </location>
</feature>
<dbReference type="GO" id="GO:0020037">
    <property type="term" value="F:heme binding"/>
    <property type="evidence" value="ECO:0007669"/>
    <property type="project" value="InterPro"/>
</dbReference>
<dbReference type="InterPro" id="IPR017972">
    <property type="entry name" value="Cyt_P450_CS"/>
</dbReference>
<dbReference type="PROSITE" id="PS00086">
    <property type="entry name" value="CYTOCHROME_P450"/>
    <property type="match status" value="1"/>
</dbReference>
<accession>A0A2V1DU83</accession>
<dbReference type="Pfam" id="PF00067">
    <property type="entry name" value="p450"/>
    <property type="match status" value="1"/>
</dbReference>
<dbReference type="PRINTS" id="PR00463">
    <property type="entry name" value="EP450I"/>
</dbReference>
<comment type="cofactor">
    <cofactor evidence="1 4">
        <name>heme</name>
        <dbReference type="ChEBI" id="CHEBI:30413"/>
    </cofactor>
</comment>
<keyword evidence="5" id="KW-0503">Monooxygenase</keyword>
<evidence type="ECO:0000256" key="3">
    <source>
        <dbReference type="ARBA" id="ARBA00023004"/>
    </source>
</evidence>
<sequence>IAIYSYRITLHPLSKYPGPKLAVISDWYTAYYALKRRLHLVTYHDHQKYGSVIRHGPNKLVFNSYQALHDIYQSERTNKVHSYLATQIKADTYSVFNCIDKRLHKIKRRMIGKALSEQKMRQFEPVMLEHIRIFLKQLLKSSRNNDPVNLSDRCKRLGTDIIGRFGFGYFLNLQTEDANDFVIPGLTGASYKNNVYIQAPMVKYFGLQFFFPKLYALRMKYYLLLKQMVKDRLAEGKAAKEDLFSYVMDAKDPETGTKIRLGELVSEATFFFPAGGDTTATTIAAVFFYLSRDPSCYEKVVSEIRNTFSSGSDIQSGPLLSSCVYLRAVIDEALRICPPTPGTLWRELPIGAAGSEPLVVDGHLVPAGTWVGVNMYAIHHNEEYFPKPFEFRPERWLDEGGESHALAVRKKQREVFSPFGIGSRSCIGKTMAYMEASLTLASTLWYFDFEVPQDPKLAKIGGGTMGDTTGRDRVNEFQTYDSFISSHDGPYLTFKPR</sequence>
<dbReference type="InterPro" id="IPR001128">
    <property type="entry name" value="Cyt_P450"/>
</dbReference>
<evidence type="ECO:0000256" key="2">
    <source>
        <dbReference type="ARBA" id="ARBA00022723"/>
    </source>
</evidence>
<feature type="non-terminal residue" evidence="6">
    <location>
        <position position="1"/>
    </location>
</feature>
<keyword evidence="5" id="KW-0560">Oxidoreductase</keyword>
<dbReference type="InterPro" id="IPR036396">
    <property type="entry name" value="Cyt_P450_sf"/>
</dbReference>
<dbReference type="PRINTS" id="PR00385">
    <property type="entry name" value="P450"/>
</dbReference>
<evidence type="ECO:0000256" key="5">
    <source>
        <dbReference type="RuleBase" id="RU000461"/>
    </source>
</evidence>
<keyword evidence="2 4" id="KW-0479">Metal-binding</keyword>
<dbReference type="SUPFAM" id="SSF48264">
    <property type="entry name" value="Cytochrome P450"/>
    <property type="match status" value="1"/>
</dbReference>
<proteinExistence type="inferred from homology"/>
<dbReference type="GO" id="GO:0016705">
    <property type="term" value="F:oxidoreductase activity, acting on paired donors, with incorporation or reduction of molecular oxygen"/>
    <property type="evidence" value="ECO:0007669"/>
    <property type="project" value="InterPro"/>
</dbReference>
<name>A0A2V1DU83_9PLEO</name>
<dbReference type="OrthoDB" id="1470350at2759"/>
<keyword evidence="4 5" id="KW-0349">Heme</keyword>
<keyword evidence="3 4" id="KW-0408">Iron</keyword>
<gene>
    <name evidence="6" type="ORF">DM02DRAFT_509289</name>
</gene>
<dbReference type="EMBL" id="KZ805355">
    <property type="protein sequence ID" value="PVI01616.1"/>
    <property type="molecule type" value="Genomic_DNA"/>
</dbReference>
<dbReference type="Proteomes" id="UP000244855">
    <property type="component" value="Unassembled WGS sequence"/>
</dbReference>
<dbReference type="PANTHER" id="PTHR24305">
    <property type="entry name" value="CYTOCHROME P450"/>
    <property type="match status" value="1"/>
</dbReference>
<dbReference type="GO" id="GO:0005506">
    <property type="term" value="F:iron ion binding"/>
    <property type="evidence" value="ECO:0007669"/>
    <property type="project" value="InterPro"/>
</dbReference>
<protein>
    <submittedName>
        <fullName evidence="6">Cytochrome P450</fullName>
    </submittedName>
</protein>
<reference evidence="6 7" key="1">
    <citation type="journal article" date="2018" name="Sci. Rep.">
        <title>Comparative genomics provides insights into the lifestyle and reveals functional heterogeneity of dark septate endophytic fungi.</title>
        <authorList>
            <person name="Knapp D.G."/>
            <person name="Nemeth J.B."/>
            <person name="Barry K."/>
            <person name="Hainaut M."/>
            <person name="Henrissat B."/>
            <person name="Johnson J."/>
            <person name="Kuo A."/>
            <person name="Lim J.H.P."/>
            <person name="Lipzen A."/>
            <person name="Nolan M."/>
            <person name="Ohm R.A."/>
            <person name="Tamas L."/>
            <person name="Grigoriev I.V."/>
            <person name="Spatafora J.W."/>
            <person name="Nagy L.G."/>
            <person name="Kovacs G.M."/>
        </authorList>
    </citation>
    <scope>NUCLEOTIDE SEQUENCE [LARGE SCALE GENOMIC DNA]</scope>
    <source>
        <strain evidence="6 7">DSE2036</strain>
    </source>
</reference>
<dbReference type="STRING" id="97972.A0A2V1DU83"/>
<dbReference type="Gene3D" id="1.10.630.10">
    <property type="entry name" value="Cytochrome P450"/>
    <property type="match status" value="1"/>
</dbReference>
<dbReference type="InterPro" id="IPR002401">
    <property type="entry name" value="Cyt_P450_E_grp-I"/>
</dbReference>
<dbReference type="PANTHER" id="PTHR24305:SF226">
    <property type="entry name" value="CYTOCHROME P450 MONOOXYGENASE"/>
    <property type="match status" value="1"/>
</dbReference>
<organism evidence="6 7">
    <name type="scientific">Periconia macrospinosa</name>
    <dbReference type="NCBI Taxonomy" id="97972"/>
    <lineage>
        <taxon>Eukaryota</taxon>
        <taxon>Fungi</taxon>
        <taxon>Dikarya</taxon>
        <taxon>Ascomycota</taxon>
        <taxon>Pezizomycotina</taxon>
        <taxon>Dothideomycetes</taxon>
        <taxon>Pleosporomycetidae</taxon>
        <taxon>Pleosporales</taxon>
        <taxon>Massarineae</taxon>
        <taxon>Periconiaceae</taxon>
        <taxon>Periconia</taxon>
    </lineage>
</organism>
<keyword evidence="7" id="KW-1185">Reference proteome</keyword>
<dbReference type="InterPro" id="IPR050121">
    <property type="entry name" value="Cytochrome_P450_monoxygenase"/>
</dbReference>
<evidence type="ECO:0000256" key="1">
    <source>
        <dbReference type="ARBA" id="ARBA00001971"/>
    </source>
</evidence>
<feature type="binding site" description="axial binding residue" evidence="4">
    <location>
        <position position="426"/>
    </location>
    <ligand>
        <name>heme</name>
        <dbReference type="ChEBI" id="CHEBI:30413"/>
    </ligand>
    <ligandPart>
        <name>Fe</name>
        <dbReference type="ChEBI" id="CHEBI:18248"/>
    </ligandPart>
</feature>
<evidence type="ECO:0000256" key="4">
    <source>
        <dbReference type="PIRSR" id="PIRSR602401-1"/>
    </source>
</evidence>
<dbReference type="GO" id="GO:0004497">
    <property type="term" value="F:monooxygenase activity"/>
    <property type="evidence" value="ECO:0007669"/>
    <property type="project" value="UniProtKB-KW"/>
</dbReference>
<evidence type="ECO:0000313" key="6">
    <source>
        <dbReference type="EMBL" id="PVI01616.1"/>
    </source>
</evidence>
<evidence type="ECO:0000313" key="7">
    <source>
        <dbReference type="Proteomes" id="UP000244855"/>
    </source>
</evidence>
<comment type="similarity">
    <text evidence="5">Belongs to the cytochrome P450 family.</text>
</comment>
<dbReference type="AlphaFoldDB" id="A0A2V1DU83"/>